<accession>A0A2P2MXU5</accession>
<protein>
    <submittedName>
        <fullName evidence="1">Uncharacterized protein</fullName>
    </submittedName>
</protein>
<evidence type="ECO:0000313" key="1">
    <source>
        <dbReference type="EMBL" id="MBX35042.1"/>
    </source>
</evidence>
<name>A0A2P2MXU5_RHIMU</name>
<organism evidence="1">
    <name type="scientific">Rhizophora mucronata</name>
    <name type="common">Asiatic mangrove</name>
    <dbReference type="NCBI Taxonomy" id="61149"/>
    <lineage>
        <taxon>Eukaryota</taxon>
        <taxon>Viridiplantae</taxon>
        <taxon>Streptophyta</taxon>
        <taxon>Embryophyta</taxon>
        <taxon>Tracheophyta</taxon>
        <taxon>Spermatophyta</taxon>
        <taxon>Magnoliopsida</taxon>
        <taxon>eudicotyledons</taxon>
        <taxon>Gunneridae</taxon>
        <taxon>Pentapetalae</taxon>
        <taxon>rosids</taxon>
        <taxon>fabids</taxon>
        <taxon>Malpighiales</taxon>
        <taxon>Rhizophoraceae</taxon>
        <taxon>Rhizophora</taxon>
    </lineage>
</organism>
<dbReference type="EMBL" id="GGEC01054558">
    <property type="protein sequence ID" value="MBX35042.1"/>
    <property type="molecule type" value="Transcribed_RNA"/>
</dbReference>
<sequence>MSRIDKHKITSLETSNIFVSLSLYCRKQSALSRESFMDLKRFLINVCTCLRE</sequence>
<reference evidence="1" key="1">
    <citation type="submission" date="2018-02" db="EMBL/GenBank/DDBJ databases">
        <title>Rhizophora mucronata_Transcriptome.</title>
        <authorList>
            <person name="Meera S.P."/>
            <person name="Sreeshan A."/>
            <person name="Augustine A."/>
        </authorList>
    </citation>
    <scope>NUCLEOTIDE SEQUENCE</scope>
    <source>
        <tissue evidence="1">Leaf</tissue>
    </source>
</reference>
<proteinExistence type="predicted"/>
<dbReference type="AlphaFoldDB" id="A0A2P2MXU5"/>